<gene>
    <name evidence="1" type="ORF">SK803_17755</name>
</gene>
<accession>A0ABU4T1P0</accession>
<protein>
    <recommendedName>
        <fullName evidence="3">Transposase</fullName>
    </recommendedName>
</protein>
<reference evidence="1 2" key="1">
    <citation type="submission" date="2023-11" db="EMBL/GenBank/DDBJ databases">
        <title>Lentzea sokolovensis, sp. nov., Lentzea kristufkii, sp. nov., and Lentzea miocenensis, sp. nov., rare actinobacteria from Sokolov Coal Basin, Miocene lacustrine sediment, Czech Republic.</title>
        <authorList>
            <person name="Lara A."/>
            <person name="Kotroba L."/>
            <person name="Nouioui I."/>
            <person name="Neumann-Schaal M."/>
            <person name="Mast Y."/>
            <person name="Chronakova A."/>
        </authorList>
    </citation>
    <scope>NUCLEOTIDE SEQUENCE [LARGE SCALE GENOMIC DNA]</scope>
    <source>
        <strain evidence="1 2">BCCO 10_0856</strain>
    </source>
</reference>
<proteinExistence type="predicted"/>
<reference evidence="1 2" key="2">
    <citation type="submission" date="2023-11" db="EMBL/GenBank/DDBJ databases">
        <authorList>
            <person name="Lara A.C."/>
            <person name="Chronakova A."/>
        </authorList>
    </citation>
    <scope>NUCLEOTIDE SEQUENCE [LARGE SCALE GENOMIC DNA]</scope>
    <source>
        <strain evidence="1 2">BCCO 10_0856</strain>
    </source>
</reference>
<dbReference type="Proteomes" id="UP001285521">
    <property type="component" value="Unassembled WGS sequence"/>
</dbReference>
<dbReference type="RefSeq" id="WP_319967125.1">
    <property type="nucleotide sequence ID" value="NZ_JAXAVW010000013.1"/>
</dbReference>
<evidence type="ECO:0008006" key="3">
    <source>
        <dbReference type="Google" id="ProtNLM"/>
    </source>
</evidence>
<name>A0ABU4T1P0_9PSEU</name>
<organism evidence="1 2">
    <name type="scientific">Lentzea miocenica</name>
    <dbReference type="NCBI Taxonomy" id="3095431"/>
    <lineage>
        <taxon>Bacteria</taxon>
        <taxon>Bacillati</taxon>
        <taxon>Actinomycetota</taxon>
        <taxon>Actinomycetes</taxon>
        <taxon>Pseudonocardiales</taxon>
        <taxon>Pseudonocardiaceae</taxon>
        <taxon>Lentzea</taxon>
    </lineage>
</organism>
<sequence>MIETRSSAAALNKHKDLRQLFKWLMLDEEDIDRSPMERVKQPKSQKKLIAVIRDDTKKVLGTSVREGDRSRCSGAE</sequence>
<evidence type="ECO:0000313" key="1">
    <source>
        <dbReference type="EMBL" id="MDX8032073.1"/>
    </source>
</evidence>
<dbReference type="EMBL" id="JAXAVW010000013">
    <property type="protein sequence ID" value="MDX8032073.1"/>
    <property type="molecule type" value="Genomic_DNA"/>
</dbReference>
<keyword evidence="2" id="KW-1185">Reference proteome</keyword>
<comment type="caution">
    <text evidence="1">The sequence shown here is derived from an EMBL/GenBank/DDBJ whole genome shotgun (WGS) entry which is preliminary data.</text>
</comment>
<evidence type="ECO:0000313" key="2">
    <source>
        <dbReference type="Proteomes" id="UP001285521"/>
    </source>
</evidence>